<dbReference type="InterPro" id="IPR050509">
    <property type="entry name" value="CoA-transferase_III"/>
</dbReference>
<organism evidence="1 2">
    <name type="scientific">Chelatococcus asaccharovorans</name>
    <dbReference type="NCBI Taxonomy" id="28210"/>
    <lineage>
        <taxon>Bacteria</taxon>
        <taxon>Pseudomonadati</taxon>
        <taxon>Pseudomonadota</taxon>
        <taxon>Alphaproteobacteria</taxon>
        <taxon>Hyphomicrobiales</taxon>
        <taxon>Chelatococcaceae</taxon>
        <taxon>Chelatococcus</taxon>
    </lineage>
</organism>
<sequence>MAAWPGAVKDVIMPVLSGLKIVEFDALGPVPLCAMILADHGAEVVRIARPGTPVVDESVGGAILHRGRPLVTLDLKKSGDRDAALDIIAAADAVIEGFRPGVMERLGLGPEACHARQPGLVYGRMTGWGQSGPLAERAGHDINYIALTGVLAAIGPLDAPVPPLNIVGDYAGGTMFLAFGLLAALLEAQRTGRGRVVDVAMCDAVPVLLSLVQAFRQTGGWEDARSRNLLDGGAPFYRCYACRDGRFVAVGALEPQFYAALMQGLGLAPEDFPQYPRTGWQAMQAAIAARFMTRDRDAWADHFSAIDACVSPVLTFAEAPDAPHLKARGVFRHRDGLIEAAPAPRFGDWGAAPTPSAAMMPDELLARWRS</sequence>
<dbReference type="GO" id="GO:0003824">
    <property type="term" value="F:catalytic activity"/>
    <property type="evidence" value="ECO:0007669"/>
    <property type="project" value="InterPro"/>
</dbReference>
<reference evidence="1 2" key="1">
    <citation type="submission" date="2018-05" db="EMBL/GenBank/DDBJ databases">
        <title>Genomic Encyclopedia of Type Strains, Phase IV (KMG-IV): sequencing the most valuable type-strain genomes for metagenomic binning, comparative biology and taxonomic classification.</title>
        <authorList>
            <person name="Goeker M."/>
        </authorList>
    </citation>
    <scope>NUCLEOTIDE SEQUENCE [LARGE SCALE GENOMIC DNA]</scope>
    <source>
        <strain evidence="1 2">DSM 6462</strain>
    </source>
</reference>
<gene>
    <name evidence="1" type="ORF">C7450_101919</name>
</gene>
<keyword evidence="2" id="KW-1185">Reference proteome</keyword>
<dbReference type="Gene3D" id="3.30.1540.10">
    <property type="entry name" value="formyl-coa transferase, domain 3"/>
    <property type="match status" value="1"/>
</dbReference>
<dbReference type="Gene3D" id="3.40.50.10540">
    <property type="entry name" value="Crotonobetainyl-coa:carnitine coa-transferase, domain 1"/>
    <property type="match status" value="1"/>
</dbReference>
<dbReference type="InterPro" id="IPR023606">
    <property type="entry name" value="CoA-Trfase_III_dom_1_sf"/>
</dbReference>
<dbReference type="AlphaFoldDB" id="A0A2V3UJ11"/>
<dbReference type="Pfam" id="PF02515">
    <property type="entry name" value="CoA_transf_3"/>
    <property type="match status" value="1"/>
</dbReference>
<proteinExistence type="predicted"/>
<evidence type="ECO:0000313" key="1">
    <source>
        <dbReference type="EMBL" id="PXW65156.1"/>
    </source>
</evidence>
<dbReference type="SUPFAM" id="SSF89796">
    <property type="entry name" value="CoA-transferase family III (CaiB/BaiF)"/>
    <property type="match status" value="1"/>
</dbReference>
<dbReference type="PANTHER" id="PTHR48228:SF5">
    <property type="entry name" value="ALPHA-METHYLACYL-COA RACEMASE"/>
    <property type="match status" value="1"/>
</dbReference>
<comment type="caution">
    <text evidence="1">The sequence shown here is derived from an EMBL/GenBank/DDBJ whole genome shotgun (WGS) entry which is preliminary data.</text>
</comment>
<protein>
    <submittedName>
        <fullName evidence="1">Alpha-methylacyl-CoA racemase</fullName>
    </submittedName>
</protein>
<evidence type="ECO:0000313" key="2">
    <source>
        <dbReference type="Proteomes" id="UP000248021"/>
    </source>
</evidence>
<dbReference type="EMBL" id="QJJK01000001">
    <property type="protein sequence ID" value="PXW65156.1"/>
    <property type="molecule type" value="Genomic_DNA"/>
</dbReference>
<name>A0A2V3UJ11_9HYPH</name>
<dbReference type="Proteomes" id="UP000248021">
    <property type="component" value="Unassembled WGS sequence"/>
</dbReference>
<dbReference type="InterPro" id="IPR003673">
    <property type="entry name" value="CoA-Trfase_fam_III"/>
</dbReference>
<dbReference type="PANTHER" id="PTHR48228">
    <property type="entry name" value="SUCCINYL-COA--D-CITRAMALATE COA-TRANSFERASE"/>
    <property type="match status" value="1"/>
</dbReference>
<accession>A0A2V3UJ11</accession>
<dbReference type="InterPro" id="IPR044855">
    <property type="entry name" value="CoA-Trfase_III_dom3_sf"/>
</dbReference>